<dbReference type="RefSeq" id="WP_008507998.1">
    <property type="nucleotide sequence ID" value="NZ_CM001403.1"/>
</dbReference>
<accession>H1YIA7</accession>
<dbReference type="AlphaFoldDB" id="H1YIA7"/>
<keyword evidence="1" id="KW-1133">Transmembrane helix</keyword>
<evidence type="ECO:0000313" key="3">
    <source>
        <dbReference type="Proteomes" id="UP000002774"/>
    </source>
</evidence>
<dbReference type="OrthoDB" id="1273979at2"/>
<dbReference type="eggNOG" id="ENOG502ZR4G">
    <property type="taxonomic scope" value="Bacteria"/>
</dbReference>
<name>H1YIA7_9SPHI</name>
<protein>
    <recommendedName>
        <fullName evidence="4">Conjugative transposon protein TraF</fullName>
    </recommendedName>
</protein>
<evidence type="ECO:0008006" key="4">
    <source>
        <dbReference type="Google" id="ProtNLM"/>
    </source>
</evidence>
<reference evidence="2" key="1">
    <citation type="submission" date="2011-09" db="EMBL/GenBank/DDBJ databases">
        <title>The permanent draft genome of Mucilaginibacter paludis DSM 18603.</title>
        <authorList>
            <consortium name="US DOE Joint Genome Institute (JGI-PGF)"/>
            <person name="Lucas S."/>
            <person name="Han J."/>
            <person name="Lapidus A."/>
            <person name="Bruce D."/>
            <person name="Goodwin L."/>
            <person name="Pitluck S."/>
            <person name="Peters L."/>
            <person name="Kyrpides N."/>
            <person name="Mavromatis K."/>
            <person name="Ivanova N."/>
            <person name="Mikhailova N."/>
            <person name="Held B."/>
            <person name="Detter J.C."/>
            <person name="Tapia R."/>
            <person name="Han C."/>
            <person name="Land M."/>
            <person name="Hauser L."/>
            <person name="Markowitz V."/>
            <person name="Cheng J.-F."/>
            <person name="Hugenholtz P."/>
            <person name="Woyke T."/>
            <person name="Wu D."/>
            <person name="Tindall B."/>
            <person name="Brambilla E."/>
            <person name="Klenk H.-P."/>
            <person name="Eisen J.A."/>
        </authorList>
    </citation>
    <scope>NUCLEOTIDE SEQUENCE [LARGE SCALE GENOMIC DNA]</scope>
    <source>
        <strain evidence="2">DSM 18603</strain>
    </source>
</reference>
<evidence type="ECO:0000256" key="1">
    <source>
        <dbReference type="SAM" id="Phobius"/>
    </source>
</evidence>
<gene>
    <name evidence="2" type="ORF">Mucpa_3421</name>
</gene>
<keyword evidence="1" id="KW-0472">Membrane</keyword>
<dbReference type="InterPro" id="IPR025407">
    <property type="entry name" value="DUF4133"/>
</dbReference>
<proteinExistence type="predicted"/>
<organism evidence="2 3">
    <name type="scientific">Mucilaginibacter paludis DSM 18603</name>
    <dbReference type="NCBI Taxonomy" id="714943"/>
    <lineage>
        <taxon>Bacteria</taxon>
        <taxon>Pseudomonadati</taxon>
        <taxon>Bacteroidota</taxon>
        <taxon>Sphingobacteriia</taxon>
        <taxon>Sphingobacteriales</taxon>
        <taxon>Sphingobacteriaceae</taxon>
        <taxon>Mucilaginibacter</taxon>
    </lineage>
</organism>
<feature type="transmembrane region" description="Helical" evidence="1">
    <location>
        <begin position="50"/>
        <end position="71"/>
    </location>
</feature>
<dbReference type="HOGENOM" id="CLU_141616_0_0_10"/>
<keyword evidence="1" id="KW-0812">Transmembrane</keyword>
<keyword evidence="3" id="KW-1185">Reference proteome</keyword>
<dbReference type="EMBL" id="CM001403">
    <property type="protein sequence ID" value="EHQ27520.1"/>
    <property type="molecule type" value="Genomic_DNA"/>
</dbReference>
<evidence type="ECO:0000313" key="2">
    <source>
        <dbReference type="EMBL" id="EHQ27520.1"/>
    </source>
</evidence>
<feature type="transmembrane region" description="Helical" evidence="1">
    <location>
        <begin position="24"/>
        <end position="44"/>
    </location>
</feature>
<sequence length="122" mass="13699">MSSVYQINKGINKAIEFRGLKAQYIGYLAAGLVGLLLMYAVLYISGVNTWICLILIGGAGTGLITTIFRLSHKYGQYGLQKKNAKRSLPDYLKFRSRKLFIHLKYTSPSPLGRDLGRGYDKY</sequence>
<dbReference type="Pfam" id="PF13571">
    <property type="entry name" value="DUF4133"/>
    <property type="match status" value="1"/>
</dbReference>
<dbReference type="STRING" id="714943.Mucpa_3421"/>
<dbReference type="Proteomes" id="UP000002774">
    <property type="component" value="Chromosome"/>
</dbReference>